<evidence type="ECO:0000313" key="4">
    <source>
        <dbReference type="Proteomes" id="UP000184292"/>
    </source>
</evidence>
<evidence type="ECO:0000313" key="3">
    <source>
        <dbReference type="EMBL" id="SHJ10680.1"/>
    </source>
</evidence>
<name>A0A1M6GL83_9RHOB</name>
<organism evidence="3 4">
    <name type="scientific">Wenxinia saemankumensis</name>
    <dbReference type="NCBI Taxonomy" id="1447782"/>
    <lineage>
        <taxon>Bacteria</taxon>
        <taxon>Pseudomonadati</taxon>
        <taxon>Pseudomonadota</taxon>
        <taxon>Alphaproteobacteria</taxon>
        <taxon>Rhodobacterales</taxon>
        <taxon>Roseobacteraceae</taxon>
        <taxon>Wenxinia</taxon>
    </lineage>
</organism>
<comment type="similarity">
    <text evidence="1">Belongs to the AHA1 family.</text>
</comment>
<sequence length="172" mass="19404">MKPDHRFDFVVDRAAHTITIRRDFAAPKEMVWDCYTRAELLDRWFSPAPMTTRTESMEFRPGGHWHYVMLDPGGAEYWSRLDYEEVEPTDRFTGHDGFTDATGIVNLDLPRAHVENRFTGSGDTATVTVVTTYASAEDIDTVVGMGIEAGMGSTLDRLDTLLADLQPERTRA</sequence>
<dbReference type="AlphaFoldDB" id="A0A1M6GL83"/>
<dbReference type="OrthoDB" id="9805228at2"/>
<dbReference type="STRING" id="1447782.SAMN05444417_2795"/>
<feature type="domain" description="Activator of Hsp90 ATPase homologue 1/2-like C-terminal" evidence="2">
    <location>
        <begin position="26"/>
        <end position="162"/>
    </location>
</feature>
<protein>
    <submittedName>
        <fullName evidence="3">Uncharacterized conserved protein YndB, AHSA1/START domain</fullName>
    </submittedName>
</protein>
<dbReference type="RefSeq" id="WP_073332035.1">
    <property type="nucleotide sequence ID" value="NZ_FQYO01000005.1"/>
</dbReference>
<reference evidence="3 4" key="1">
    <citation type="submission" date="2016-11" db="EMBL/GenBank/DDBJ databases">
        <authorList>
            <person name="Jaros S."/>
            <person name="Januszkiewicz K."/>
            <person name="Wedrychowicz H."/>
        </authorList>
    </citation>
    <scope>NUCLEOTIDE SEQUENCE [LARGE SCALE GENOMIC DNA]</scope>
    <source>
        <strain evidence="3 4">DSM 100565</strain>
    </source>
</reference>
<accession>A0A1M6GL83</accession>
<dbReference type="Proteomes" id="UP000184292">
    <property type="component" value="Unassembled WGS sequence"/>
</dbReference>
<evidence type="ECO:0000256" key="1">
    <source>
        <dbReference type="ARBA" id="ARBA00006817"/>
    </source>
</evidence>
<dbReference type="Pfam" id="PF08327">
    <property type="entry name" value="AHSA1"/>
    <property type="match status" value="1"/>
</dbReference>
<dbReference type="InterPro" id="IPR023393">
    <property type="entry name" value="START-like_dom_sf"/>
</dbReference>
<dbReference type="EMBL" id="FQYO01000005">
    <property type="protein sequence ID" value="SHJ10680.1"/>
    <property type="molecule type" value="Genomic_DNA"/>
</dbReference>
<proteinExistence type="inferred from homology"/>
<dbReference type="InterPro" id="IPR013538">
    <property type="entry name" value="ASHA1/2-like_C"/>
</dbReference>
<dbReference type="SUPFAM" id="SSF55961">
    <property type="entry name" value="Bet v1-like"/>
    <property type="match status" value="1"/>
</dbReference>
<evidence type="ECO:0000259" key="2">
    <source>
        <dbReference type="Pfam" id="PF08327"/>
    </source>
</evidence>
<gene>
    <name evidence="3" type="ORF">SAMN05444417_2795</name>
</gene>
<dbReference type="Gene3D" id="3.30.530.20">
    <property type="match status" value="1"/>
</dbReference>
<keyword evidence="4" id="KW-1185">Reference proteome</keyword>